<feature type="transmembrane region" description="Helical" evidence="6">
    <location>
        <begin position="20"/>
        <end position="40"/>
    </location>
</feature>
<dbReference type="OrthoDB" id="5024156at2"/>
<feature type="transmembrane region" description="Helical" evidence="6">
    <location>
        <begin position="82"/>
        <end position="103"/>
    </location>
</feature>
<keyword evidence="3 6" id="KW-0812">Transmembrane</keyword>
<dbReference type="STRING" id="1249481.D641_0108105"/>
<evidence type="ECO:0000256" key="1">
    <source>
        <dbReference type="ARBA" id="ARBA00004651"/>
    </source>
</evidence>
<name>A0A022KTT6_9MICO</name>
<evidence type="ECO:0008006" key="9">
    <source>
        <dbReference type="Google" id="ProtNLM"/>
    </source>
</evidence>
<dbReference type="GO" id="GO:0005886">
    <property type="term" value="C:plasma membrane"/>
    <property type="evidence" value="ECO:0007669"/>
    <property type="project" value="UniProtKB-SubCell"/>
</dbReference>
<feature type="transmembrane region" description="Helical" evidence="6">
    <location>
        <begin position="158"/>
        <end position="180"/>
    </location>
</feature>
<dbReference type="InterPro" id="IPR019108">
    <property type="entry name" value="Caa3_assmbl_CtaG-rel"/>
</dbReference>
<dbReference type="Pfam" id="PF09678">
    <property type="entry name" value="Caa3_CtaG"/>
    <property type="match status" value="1"/>
</dbReference>
<dbReference type="HOGENOM" id="CLU_054944_2_0_11"/>
<dbReference type="AlphaFoldDB" id="A0A022KTT6"/>
<evidence type="ECO:0000256" key="5">
    <source>
        <dbReference type="ARBA" id="ARBA00023136"/>
    </source>
</evidence>
<feature type="transmembrane region" description="Helical" evidence="6">
    <location>
        <begin position="124"/>
        <end position="146"/>
    </location>
</feature>
<evidence type="ECO:0000313" key="8">
    <source>
        <dbReference type="Proteomes" id="UP000019754"/>
    </source>
</evidence>
<feature type="transmembrane region" description="Helical" evidence="6">
    <location>
        <begin position="192"/>
        <end position="213"/>
    </location>
</feature>
<keyword evidence="8" id="KW-1185">Reference proteome</keyword>
<dbReference type="RefSeq" id="WP_017823154.1">
    <property type="nucleotide sequence ID" value="NZ_AORC01000009.1"/>
</dbReference>
<keyword evidence="4 6" id="KW-1133">Transmembrane helix</keyword>
<evidence type="ECO:0000313" key="7">
    <source>
        <dbReference type="EMBL" id="EYT49380.1"/>
    </source>
</evidence>
<feature type="transmembrane region" description="Helical" evidence="6">
    <location>
        <begin position="52"/>
        <end position="70"/>
    </location>
</feature>
<evidence type="ECO:0000256" key="4">
    <source>
        <dbReference type="ARBA" id="ARBA00022989"/>
    </source>
</evidence>
<keyword evidence="5 6" id="KW-0472">Membrane</keyword>
<evidence type="ECO:0000256" key="2">
    <source>
        <dbReference type="ARBA" id="ARBA00022475"/>
    </source>
</evidence>
<accession>A0A022KTT6</accession>
<evidence type="ECO:0000256" key="6">
    <source>
        <dbReference type="SAM" id="Phobius"/>
    </source>
</evidence>
<gene>
    <name evidence="7" type="ORF">D641_0108105</name>
</gene>
<dbReference type="Proteomes" id="UP000019754">
    <property type="component" value="Unassembled WGS sequence"/>
</dbReference>
<proteinExistence type="predicted"/>
<protein>
    <recommendedName>
        <fullName evidence="9">Cytochrome C oxidase assembly protein</fullName>
    </recommendedName>
</protein>
<feature type="transmembrane region" description="Helical" evidence="6">
    <location>
        <begin position="233"/>
        <end position="254"/>
    </location>
</feature>
<reference evidence="7 8" key="1">
    <citation type="journal article" date="2013" name="Genome Announc.">
        <title>Draft genome sequence of an Actinobacterium, Brachybacterium muris strain UCD-AY4.</title>
        <authorList>
            <person name="Lo J.R."/>
            <person name="Lang J.M."/>
            <person name="Darling A.E."/>
            <person name="Eisen J.A."/>
            <person name="Coil D.A."/>
        </authorList>
    </citation>
    <scope>NUCLEOTIDE SEQUENCE [LARGE SCALE GENOMIC DNA]</scope>
    <source>
        <strain evidence="7 8">UCD-AY4</strain>
    </source>
</reference>
<organism evidence="7 8">
    <name type="scientific">Brachybacterium muris UCD-AY4</name>
    <dbReference type="NCBI Taxonomy" id="1249481"/>
    <lineage>
        <taxon>Bacteria</taxon>
        <taxon>Bacillati</taxon>
        <taxon>Actinomycetota</taxon>
        <taxon>Actinomycetes</taxon>
        <taxon>Micrococcales</taxon>
        <taxon>Dermabacteraceae</taxon>
        <taxon>Brachybacterium</taxon>
    </lineage>
</organism>
<dbReference type="EMBL" id="AORC01000009">
    <property type="protein sequence ID" value="EYT49380.1"/>
    <property type="molecule type" value="Genomic_DNA"/>
</dbReference>
<comment type="subcellular location">
    <subcellularLocation>
        <location evidence="1">Cell membrane</location>
        <topology evidence="1">Multi-pass membrane protein</topology>
    </subcellularLocation>
</comment>
<sequence>MGHDHTGHATSSAGWVLFEIAAVVVLLAAALAYAVALWAARDRSPWPLRRTLFWYTGLVSVGVGIAGPLAQAAHASFTAHMAAHLLLGMTGPLLLVLGAPITLALRALPVAGARALTRIQRTPYVRVVTHPAVAALLNAGGLWLLYTTPLYTLMHEYVLVHAVVHLHIVLASYLFTASLIGPDPDPNRSSMTVRSVVLIAFIAAHSVLGKWLYAYPPAGVDAADGRRGAQLMYYGGDVVDVLIIVLLFAGWYAATRPRHGLQPAHAAGA</sequence>
<keyword evidence="2" id="KW-1003">Cell membrane</keyword>
<evidence type="ECO:0000256" key="3">
    <source>
        <dbReference type="ARBA" id="ARBA00022692"/>
    </source>
</evidence>
<comment type="caution">
    <text evidence="7">The sequence shown here is derived from an EMBL/GenBank/DDBJ whole genome shotgun (WGS) entry which is preliminary data.</text>
</comment>